<reference evidence="2 3" key="1">
    <citation type="journal article" date="2019" name="Sci. Rep.">
        <title>Orb-weaving spider Araneus ventricosus genome elucidates the spidroin gene catalogue.</title>
        <authorList>
            <person name="Kono N."/>
            <person name="Nakamura H."/>
            <person name="Ohtoshi R."/>
            <person name="Moran D.A.P."/>
            <person name="Shinohara A."/>
            <person name="Yoshida Y."/>
            <person name="Fujiwara M."/>
            <person name="Mori M."/>
            <person name="Tomita M."/>
            <person name="Arakawa K."/>
        </authorList>
    </citation>
    <scope>NUCLEOTIDE SEQUENCE [LARGE SCALE GENOMIC DNA]</scope>
</reference>
<dbReference type="EMBL" id="BGPR01000081">
    <property type="protein sequence ID" value="GBL91712.1"/>
    <property type="molecule type" value="Genomic_DNA"/>
</dbReference>
<comment type="caution">
    <text evidence="2">The sequence shown here is derived from an EMBL/GenBank/DDBJ whole genome shotgun (WGS) entry which is preliminary data.</text>
</comment>
<gene>
    <name evidence="2" type="ORF">AVEN_71356_1</name>
</gene>
<protein>
    <submittedName>
        <fullName evidence="2">Uncharacterized protein</fullName>
    </submittedName>
</protein>
<feature type="region of interest" description="Disordered" evidence="1">
    <location>
        <begin position="1"/>
        <end position="48"/>
    </location>
</feature>
<name>A0A4Y2BHH7_ARAVE</name>
<sequence>MSSEQQEGRNRHLLYGHPLVNGRVPGESKPQKSPFPVHKSFQPFGRLPPNPSQRFFNEVLLAWPYTNRSEHVSRTRRVGTRAILPGVDSEL</sequence>
<evidence type="ECO:0000313" key="3">
    <source>
        <dbReference type="Proteomes" id="UP000499080"/>
    </source>
</evidence>
<evidence type="ECO:0000256" key="1">
    <source>
        <dbReference type="SAM" id="MobiDB-lite"/>
    </source>
</evidence>
<evidence type="ECO:0000313" key="2">
    <source>
        <dbReference type="EMBL" id="GBL91712.1"/>
    </source>
</evidence>
<organism evidence="2 3">
    <name type="scientific">Araneus ventricosus</name>
    <name type="common">Orbweaver spider</name>
    <name type="synonym">Epeira ventricosa</name>
    <dbReference type="NCBI Taxonomy" id="182803"/>
    <lineage>
        <taxon>Eukaryota</taxon>
        <taxon>Metazoa</taxon>
        <taxon>Ecdysozoa</taxon>
        <taxon>Arthropoda</taxon>
        <taxon>Chelicerata</taxon>
        <taxon>Arachnida</taxon>
        <taxon>Araneae</taxon>
        <taxon>Araneomorphae</taxon>
        <taxon>Entelegynae</taxon>
        <taxon>Araneoidea</taxon>
        <taxon>Araneidae</taxon>
        <taxon>Araneus</taxon>
    </lineage>
</organism>
<proteinExistence type="predicted"/>
<dbReference type="AlphaFoldDB" id="A0A4Y2BHH7"/>
<feature type="compositionally biased region" description="Basic and acidic residues" evidence="1">
    <location>
        <begin position="1"/>
        <end position="10"/>
    </location>
</feature>
<accession>A0A4Y2BHH7</accession>
<keyword evidence="3" id="KW-1185">Reference proteome</keyword>
<dbReference type="Proteomes" id="UP000499080">
    <property type="component" value="Unassembled WGS sequence"/>
</dbReference>